<feature type="transmembrane region" description="Helical" evidence="12">
    <location>
        <begin position="12"/>
        <end position="31"/>
    </location>
</feature>
<dbReference type="InterPro" id="IPR050324">
    <property type="entry name" value="CDP-alcohol_PTase-I"/>
</dbReference>
<comment type="similarity">
    <text evidence="2 11">Belongs to the CDP-alcohol phosphatidyltransferase class-I family.</text>
</comment>
<feature type="transmembrane region" description="Helical" evidence="12">
    <location>
        <begin position="75"/>
        <end position="92"/>
    </location>
</feature>
<dbReference type="InterPro" id="IPR043130">
    <property type="entry name" value="CDP-OH_PTrfase_TM_dom"/>
</dbReference>
<evidence type="ECO:0000256" key="1">
    <source>
        <dbReference type="ARBA" id="ARBA00004141"/>
    </source>
</evidence>
<evidence type="ECO:0000256" key="7">
    <source>
        <dbReference type="ARBA" id="ARBA00023098"/>
    </source>
</evidence>
<keyword evidence="3" id="KW-0444">Lipid biosynthesis</keyword>
<dbReference type="AlphaFoldDB" id="A0A0R2TZP7"/>
<name>A0A0R2TZP7_9GAMM</name>
<dbReference type="EMBL" id="LICA01000613">
    <property type="protein sequence ID" value="KRO91106.1"/>
    <property type="molecule type" value="Genomic_DNA"/>
</dbReference>
<gene>
    <name evidence="13" type="ORF">ABS24_04835</name>
</gene>
<feature type="non-terminal residue" evidence="13">
    <location>
        <position position="148"/>
    </location>
</feature>
<accession>A0A0R2TZP7</accession>
<evidence type="ECO:0000313" key="14">
    <source>
        <dbReference type="Proteomes" id="UP000051213"/>
    </source>
</evidence>
<dbReference type="Gene3D" id="1.20.120.1760">
    <property type="match status" value="1"/>
</dbReference>
<evidence type="ECO:0000256" key="10">
    <source>
        <dbReference type="ARBA" id="ARBA00023264"/>
    </source>
</evidence>
<evidence type="ECO:0000256" key="3">
    <source>
        <dbReference type="ARBA" id="ARBA00022516"/>
    </source>
</evidence>
<keyword evidence="5 12" id="KW-0812">Transmembrane</keyword>
<evidence type="ECO:0000256" key="12">
    <source>
        <dbReference type="SAM" id="Phobius"/>
    </source>
</evidence>
<keyword evidence="8 12" id="KW-0472">Membrane</keyword>
<evidence type="ECO:0000256" key="8">
    <source>
        <dbReference type="ARBA" id="ARBA00023136"/>
    </source>
</evidence>
<evidence type="ECO:0000256" key="4">
    <source>
        <dbReference type="ARBA" id="ARBA00022679"/>
    </source>
</evidence>
<dbReference type="Pfam" id="PF01066">
    <property type="entry name" value="CDP-OH_P_transf"/>
    <property type="match status" value="1"/>
</dbReference>
<reference evidence="13 14" key="1">
    <citation type="submission" date="2015-10" db="EMBL/GenBank/DDBJ databases">
        <title>Metagenome-Assembled Genomes uncover a global brackish microbiome.</title>
        <authorList>
            <person name="Hugerth L.W."/>
            <person name="Larsson J."/>
            <person name="Alneberg J."/>
            <person name="Lindh M.V."/>
            <person name="Legrand C."/>
            <person name="Pinhassi J."/>
            <person name="Andersson A.F."/>
        </authorList>
    </citation>
    <scope>NUCLEOTIDE SEQUENCE [LARGE SCALE GENOMIC DNA]</scope>
    <source>
        <strain evidence="13">BACL26 MAG-121220-bin70</strain>
    </source>
</reference>
<comment type="caution">
    <text evidence="13">The sequence shown here is derived from an EMBL/GenBank/DDBJ whole genome shotgun (WGS) entry which is preliminary data.</text>
</comment>
<keyword evidence="10" id="KW-1208">Phospholipid metabolism</keyword>
<keyword evidence="9" id="KW-0594">Phospholipid biosynthesis</keyword>
<comment type="subcellular location">
    <subcellularLocation>
        <location evidence="1">Membrane</location>
        <topology evidence="1">Multi-pass membrane protein</topology>
    </subcellularLocation>
</comment>
<dbReference type="InterPro" id="IPR000462">
    <property type="entry name" value="CDP-OH_P_trans"/>
</dbReference>
<dbReference type="PANTHER" id="PTHR14269">
    <property type="entry name" value="CDP-DIACYLGLYCEROL--GLYCEROL-3-PHOSPHATE 3-PHOSPHATIDYLTRANSFERASE-RELATED"/>
    <property type="match status" value="1"/>
</dbReference>
<protein>
    <recommendedName>
        <fullName evidence="15">CDP-alcohol phosphatidyltransferase</fullName>
    </recommendedName>
</protein>
<evidence type="ECO:0000256" key="6">
    <source>
        <dbReference type="ARBA" id="ARBA00022989"/>
    </source>
</evidence>
<dbReference type="GO" id="GO:0016020">
    <property type="term" value="C:membrane"/>
    <property type="evidence" value="ECO:0007669"/>
    <property type="project" value="UniProtKB-SubCell"/>
</dbReference>
<feature type="transmembrane region" description="Helical" evidence="12">
    <location>
        <begin position="128"/>
        <end position="146"/>
    </location>
</feature>
<evidence type="ECO:0000313" key="13">
    <source>
        <dbReference type="EMBL" id="KRO91106.1"/>
    </source>
</evidence>
<dbReference type="GO" id="GO:0016780">
    <property type="term" value="F:phosphotransferase activity, for other substituted phosphate groups"/>
    <property type="evidence" value="ECO:0007669"/>
    <property type="project" value="InterPro"/>
</dbReference>
<sequence>MEHMSTKLLSIANILSFLRLGLVPVLVWLAASGEDVLFLWVLGISLISDALDGYLARKLNQASELGAKLDSWGDALTYAAMILGLYLLWPRIFSDQSAFLLMAVLSFLVPLAVSAVKFGEYPSYHTFGAKIAALLIAPAYYLLIIIDA</sequence>
<dbReference type="GO" id="GO:0046474">
    <property type="term" value="P:glycerophospholipid biosynthetic process"/>
    <property type="evidence" value="ECO:0007669"/>
    <property type="project" value="TreeGrafter"/>
</dbReference>
<dbReference type="PROSITE" id="PS00379">
    <property type="entry name" value="CDP_ALCOHOL_P_TRANSF"/>
    <property type="match status" value="1"/>
</dbReference>
<feature type="transmembrane region" description="Helical" evidence="12">
    <location>
        <begin position="98"/>
        <end position="116"/>
    </location>
</feature>
<feature type="transmembrane region" description="Helical" evidence="12">
    <location>
        <begin position="37"/>
        <end position="55"/>
    </location>
</feature>
<dbReference type="InterPro" id="IPR048254">
    <property type="entry name" value="CDP_ALCOHOL_P_TRANSF_CS"/>
</dbReference>
<dbReference type="Proteomes" id="UP000051213">
    <property type="component" value="Unassembled WGS sequence"/>
</dbReference>
<organism evidence="13 14">
    <name type="scientific">SAR92 bacterium BACL26 MAG-121220-bin70</name>
    <dbReference type="NCBI Taxonomy" id="1655626"/>
    <lineage>
        <taxon>Bacteria</taxon>
        <taxon>Pseudomonadati</taxon>
        <taxon>Pseudomonadota</taxon>
        <taxon>Gammaproteobacteria</taxon>
        <taxon>Cellvibrionales</taxon>
        <taxon>Porticoccaceae</taxon>
        <taxon>SAR92 clade</taxon>
    </lineage>
</organism>
<keyword evidence="4 11" id="KW-0808">Transferase</keyword>
<evidence type="ECO:0000256" key="11">
    <source>
        <dbReference type="RuleBase" id="RU003750"/>
    </source>
</evidence>
<evidence type="ECO:0000256" key="2">
    <source>
        <dbReference type="ARBA" id="ARBA00010441"/>
    </source>
</evidence>
<dbReference type="PANTHER" id="PTHR14269:SF11">
    <property type="entry name" value="CDP-DIACYLGLYCEROL--GLYCEROL-3-PHOSPHATE 3-PHOSPHATIDYLTRANSFERASE"/>
    <property type="match status" value="1"/>
</dbReference>
<keyword evidence="6 12" id="KW-1133">Transmembrane helix</keyword>
<evidence type="ECO:0000256" key="5">
    <source>
        <dbReference type="ARBA" id="ARBA00022692"/>
    </source>
</evidence>
<evidence type="ECO:0000256" key="9">
    <source>
        <dbReference type="ARBA" id="ARBA00023209"/>
    </source>
</evidence>
<keyword evidence="7" id="KW-0443">Lipid metabolism</keyword>
<evidence type="ECO:0008006" key="15">
    <source>
        <dbReference type="Google" id="ProtNLM"/>
    </source>
</evidence>
<proteinExistence type="inferred from homology"/>